<dbReference type="Proteomes" id="UP000007484">
    <property type="component" value="Chromosome"/>
</dbReference>
<feature type="transmembrane region" description="Helical" evidence="1">
    <location>
        <begin position="12"/>
        <end position="31"/>
    </location>
</feature>
<gene>
    <name evidence="2" type="ordered locus">MSU_0215</name>
</gene>
<reference evidence="2 3" key="1">
    <citation type="journal article" date="2011" name="J. Bacteriol.">
        <title>Complete genome sequences of two hemotropic Mycoplasmas, Mycoplasma haemofelis strain Ohio2 and Mycoplasma suis strain Illinois.</title>
        <authorList>
            <person name="Messick J.B."/>
            <person name="Santos A.P."/>
            <person name="Guimaraes A.M."/>
        </authorList>
    </citation>
    <scope>NUCLEOTIDE SEQUENCE [LARGE SCALE GENOMIC DNA]</scope>
    <source>
        <strain evidence="2 3">Illinois</strain>
    </source>
</reference>
<proteinExistence type="predicted"/>
<keyword evidence="1" id="KW-1133">Transmembrane helix</keyword>
<evidence type="ECO:0000313" key="3">
    <source>
        <dbReference type="Proteomes" id="UP000007484"/>
    </source>
</evidence>
<keyword evidence="1" id="KW-0812">Transmembrane</keyword>
<dbReference type="AlphaFoldDB" id="F0QQI9"/>
<dbReference type="STRING" id="768700.MSU_0215"/>
<dbReference type="HOGENOM" id="CLU_125432_0_0_14"/>
<accession>F0QQI9</accession>
<name>F0QQI9_MYCSL</name>
<sequence length="183" mass="20779">MFRVLSGYGWSLIAGGVSVMALGSYGAISLLGGSNKGLSIEDWYKSDVQNNEKISFARYVAKEAREGEKSICGQWKDGRSELIDYRECERLVKEKWNNELEASQPEVWLESNKEVIDEVISSYFKNEFSNTTIEKTLKGWKVGSLECIRENFSDVENRVQVNCNYEKNTRSDVSYSLLLQGVS</sequence>
<dbReference type="RefSeq" id="WP_013609707.1">
    <property type="nucleotide sequence ID" value="NC_015155.1"/>
</dbReference>
<keyword evidence="3" id="KW-1185">Reference proteome</keyword>
<evidence type="ECO:0000313" key="2">
    <source>
        <dbReference type="EMBL" id="ADX97759.1"/>
    </source>
</evidence>
<keyword evidence="1" id="KW-0472">Membrane</keyword>
<dbReference type="EMBL" id="CP002525">
    <property type="protein sequence ID" value="ADX97759.1"/>
    <property type="molecule type" value="Genomic_DNA"/>
</dbReference>
<dbReference type="KEGG" id="mss:MSU_0215"/>
<organism evidence="2 3">
    <name type="scientific">Mycoplasma suis (strain Illinois)</name>
    <dbReference type="NCBI Taxonomy" id="768700"/>
    <lineage>
        <taxon>Bacteria</taxon>
        <taxon>Bacillati</taxon>
        <taxon>Mycoplasmatota</taxon>
        <taxon>Mollicutes</taxon>
        <taxon>Mycoplasmataceae</taxon>
        <taxon>Mycoplasma</taxon>
    </lineage>
</organism>
<evidence type="ECO:0000256" key="1">
    <source>
        <dbReference type="SAM" id="Phobius"/>
    </source>
</evidence>
<protein>
    <submittedName>
        <fullName evidence="2">Uncharacterized protein</fullName>
    </submittedName>
</protein>